<dbReference type="Proteomes" id="UP000028002">
    <property type="component" value="Unassembled WGS sequence"/>
</dbReference>
<gene>
    <name evidence="4" type="ORF">MEG1DRAFT_02236</name>
</gene>
<dbReference type="EC" id="3.4.17.21" evidence="4"/>
<proteinExistence type="predicted"/>
<comment type="caution">
    <text evidence="4">The sequence shown here is derived from an EMBL/GenBank/DDBJ whole genome shotgun (WGS) entry which is preliminary data.</text>
</comment>
<dbReference type="Gene3D" id="3.50.30.30">
    <property type="match status" value="1"/>
</dbReference>
<dbReference type="Gene3D" id="3.40.630.10">
    <property type="entry name" value="Zn peptidases"/>
    <property type="match status" value="2"/>
</dbReference>
<protein>
    <submittedName>
        <fullName evidence="4">Putative aminopeptidase</fullName>
        <ecNumber evidence="4">3.4.17.21</ecNumber>
    </submittedName>
</protein>
<sequence>MSSNTKNICIKSALPFFKSSLCRLVAVASLFFPALATATIKDTNSVITSNKVDSVLQHIQKLQEISDNNGGNREAGSNGHAESVQYFSEQLRNAGLKVWTEKFEFLYSKAEHAQLMNNGKMLDLVPAMFSSSTPGPISARPYFIGGNGCEKQQYLDVPRGSIVIIQESTHCTTQHQHLLVSESGARAAIIASHTDTPLYILLKGTGHLDIPLVGISHPTYIKIHSDPSSLVLDVLMITERRWSMNLIAENTGTNDSPAIEVGAHLDSVPQSPGINDNATSAALLLDHATSNANQPKSRTYRYMFWSAEEFAFAGSRSYLQTVTKPDSIYAYVNLEMQTSPNSGYFYTRDTNGGNVSQRISNSIIEAYQKLGIEAEVDTNTILRSDDSSYKDAGIPTGGLWGGSFEIKTREQAIKWGGQAGYPFDGCYHRQCDNYGHVDQKKLHETQFVLHHLLAKLECT</sequence>
<dbReference type="SUPFAM" id="SSF53187">
    <property type="entry name" value="Zn-dependent exopeptidases"/>
    <property type="match status" value="1"/>
</dbReference>
<keyword evidence="1" id="KW-0732">Signal</keyword>
<dbReference type="Pfam" id="PF04389">
    <property type="entry name" value="Peptidase_M28"/>
    <property type="match status" value="1"/>
</dbReference>
<reference evidence="4 5" key="1">
    <citation type="submission" date="2014-03" db="EMBL/GenBank/DDBJ databases">
        <title>Draft Genome of Photorhabdus temperata Meg1.</title>
        <authorList>
            <person name="Hurst S.G.IV."/>
            <person name="Morris K."/>
            <person name="Thomas K."/>
            <person name="Tisa L.S."/>
        </authorList>
    </citation>
    <scope>NUCLEOTIDE SEQUENCE [LARGE SCALE GENOMIC DNA]</scope>
    <source>
        <strain evidence="4 5">Meg1</strain>
    </source>
</reference>
<feature type="domain" description="Peptidase M28" evidence="3">
    <location>
        <begin position="245"/>
        <end position="451"/>
    </location>
</feature>
<evidence type="ECO:0000313" key="5">
    <source>
        <dbReference type="Proteomes" id="UP000028002"/>
    </source>
</evidence>
<feature type="signal peptide" evidence="1">
    <location>
        <begin position="1"/>
        <end position="38"/>
    </location>
</feature>
<dbReference type="RefSeq" id="WP_036839088.1">
    <property type="nucleotide sequence ID" value="NZ_CAWLUD010000036.1"/>
</dbReference>
<evidence type="ECO:0000256" key="1">
    <source>
        <dbReference type="SAM" id="SignalP"/>
    </source>
</evidence>
<evidence type="ECO:0000313" key="4">
    <source>
        <dbReference type="EMBL" id="KER03100.1"/>
    </source>
</evidence>
<dbReference type="GO" id="GO:0004177">
    <property type="term" value="F:aminopeptidase activity"/>
    <property type="evidence" value="ECO:0007669"/>
    <property type="project" value="UniProtKB-KW"/>
</dbReference>
<dbReference type="Pfam" id="PF02225">
    <property type="entry name" value="PA"/>
    <property type="match status" value="1"/>
</dbReference>
<dbReference type="PATRIC" id="fig|1393735.3.peg.2290"/>
<dbReference type="InterPro" id="IPR045175">
    <property type="entry name" value="M28_fam"/>
</dbReference>
<keyword evidence="4" id="KW-0121">Carboxypeptidase</keyword>
<dbReference type="InterPro" id="IPR003137">
    <property type="entry name" value="PA_domain"/>
</dbReference>
<accession>A0A081RWP7</accession>
<name>A0A081RWP7_PHOTE</name>
<organism evidence="4 5">
    <name type="scientific">Photorhabdus temperata subsp. temperata Meg1</name>
    <dbReference type="NCBI Taxonomy" id="1393735"/>
    <lineage>
        <taxon>Bacteria</taxon>
        <taxon>Pseudomonadati</taxon>
        <taxon>Pseudomonadota</taxon>
        <taxon>Gammaproteobacteria</taxon>
        <taxon>Enterobacterales</taxon>
        <taxon>Morganellaceae</taxon>
        <taxon>Photorhabdus</taxon>
    </lineage>
</organism>
<dbReference type="EMBL" id="JGVH01000036">
    <property type="protein sequence ID" value="KER03100.1"/>
    <property type="molecule type" value="Genomic_DNA"/>
</dbReference>
<keyword evidence="4" id="KW-0645">Protease</keyword>
<feature type="chain" id="PRO_5001763595" evidence="1">
    <location>
        <begin position="39"/>
        <end position="459"/>
    </location>
</feature>
<dbReference type="GO" id="GO:0006508">
    <property type="term" value="P:proteolysis"/>
    <property type="evidence" value="ECO:0007669"/>
    <property type="project" value="InterPro"/>
</dbReference>
<dbReference type="PANTHER" id="PTHR12147">
    <property type="entry name" value="METALLOPEPTIDASE M28 FAMILY MEMBER"/>
    <property type="match status" value="1"/>
</dbReference>
<keyword evidence="4" id="KW-0031">Aminopeptidase</keyword>
<dbReference type="PANTHER" id="PTHR12147:SF26">
    <property type="entry name" value="PEPTIDASE M28 DOMAIN-CONTAINING PROTEIN"/>
    <property type="match status" value="1"/>
</dbReference>
<dbReference type="AlphaFoldDB" id="A0A081RWP7"/>
<evidence type="ECO:0000259" key="3">
    <source>
        <dbReference type="Pfam" id="PF04389"/>
    </source>
</evidence>
<dbReference type="InterPro" id="IPR007484">
    <property type="entry name" value="Peptidase_M28"/>
</dbReference>
<keyword evidence="4" id="KW-0378">Hydrolase</keyword>
<evidence type="ECO:0000259" key="2">
    <source>
        <dbReference type="Pfam" id="PF02225"/>
    </source>
</evidence>
<feature type="domain" description="PA" evidence="2">
    <location>
        <begin position="145"/>
        <end position="217"/>
    </location>
</feature>
<dbReference type="GO" id="GO:0004181">
    <property type="term" value="F:metallocarboxypeptidase activity"/>
    <property type="evidence" value="ECO:0007669"/>
    <property type="project" value="UniProtKB-EC"/>
</dbReference>